<reference evidence="1 2" key="1">
    <citation type="submission" date="2018-05" db="EMBL/GenBank/DDBJ databases">
        <title>Candidatus Cardinium hertigii Genome Assembly.</title>
        <authorList>
            <person name="Showmaker K.C."/>
            <person name="Walden K.O."/>
            <person name="Fields C.J."/>
            <person name="Lambert K.N."/>
            <person name="Hudson M.E."/>
        </authorList>
    </citation>
    <scope>NUCLEOTIDE SEQUENCE [LARGE SCALE GENOMIC DNA]</scope>
    <source>
        <strain evidence="2">cHgTN10</strain>
    </source>
</reference>
<keyword evidence="2" id="KW-1185">Reference proteome</keyword>
<evidence type="ECO:0000313" key="1">
    <source>
        <dbReference type="EMBL" id="AWN81588.1"/>
    </source>
</evidence>
<name>A0A2Z3L7A9_9BACT</name>
<accession>A0A2Z3L7A9</accession>
<gene>
    <name evidence="1" type="ORF">DK880_00256</name>
</gene>
<dbReference type="KEGG" id="cher:DK880_00256"/>
<proteinExistence type="predicted"/>
<evidence type="ECO:0000313" key="2">
    <source>
        <dbReference type="Proteomes" id="UP000245872"/>
    </source>
</evidence>
<protein>
    <submittedName>
        <fullName evidence="1">Uncharacterized protein</fullName>
    </submittedName>
</protein>
<organism evidence="1 2">
    <name type="scientific">Candidatus Cardinium hertigii</name>
    <dbReference type="NCBI Taxonomy" id="247481"/>
    <lineage>
        <taxon>Bacteria</taxon>
        <taxon>Pseudomonadati</taxon>
        <taxon>Bacteroidota</taxon>
        <taxon>Cytophagia</taxon>
        <taxon>Cytophagales</taxon>
        <taxon>Amoebophilaceae</taxon>
        <taxon>Candidatus Cardinium</taxon>
    </lineage>
</organism>
<dbReference type="EMBL" id="CP029619">
    <property type="protein sequence ID" value="AWN81588.1"/>
    <property type="molecule type" value="Genomic_DNA"/>
</dbReference>
<dbReference type="AlphaFoldDB" id="A0A2Z3L7A9"/>
<dbReference type="Proteomes" id="UP000245872">
    <property type="component" value="Chromosome"/>
</dbReference>
<sequence length="50" mass="5457">MQVTGLISGLIALTDCSACIMLKNKPNQRLLSGKCRRKEEVPIDCKLPIG</sequence>